<evidence type="ECO:0000313" key="2">
    <source>
        <dbReference type="EMBL" id="MST99448.1"/>
    </source>
</evidence>
<dbReference type="GO" id="GO:0015074">
    <property type="term" value="P:DNA integration"/>
    <property type="evidence" value="ECO:0007669"/>
    <property type="project" value="InterPro"/>
</dbReference>
<dbReference type="AlphaFoldDB" id="A0A844GAP4"/>
<gene>
    <name evidence="2" type="ORF">FYJ85_20690</name>
</gene>
<sequence length="514" mass="58763">MSSLFSDFKRFKRPFLWHVILPETSNKEVLLKNSLDKLAKWLCRQLTCDEFASIVPLFLEILSGTRSGFEFKPEPKTENYRKFLVDLPPPLSAPPSRAQVDWRELKDAIEKQTGKLLKPVRRRGGFSVPEHCRCEHCNAPADFLYLNDGQKGNQVRCKICNHLGTTGRIRQRSGAKYFCPHCGSALSVWKQRAHETIYKCFSYKCPHYLTQESRLTGEERVKRQAQKFDPNYKLHYQYREYHLKPEDLLCRRPEFSTNVDLRSIHNSHHVVGLVLTFFVNAGLSSRLTRDLLWGLFGIKLSHQTVINYVNAAAARIAPFLDADLPKPGPIAAADETYLIIENEWHYTWFIIDAASRAICGYNLSDTRGTVPALATLHDAYGKPETNQGKQFILVRDGLPSYDSALLAYNQGLEAPVLTGPKVIGLENLDEISKEFRPCKQLVERLNRTYKFHTRPRAGMKSMEGATCLTTLFVAYYNYLRPHGGLKHSPLSREPLQGIERYPKQWETLLAMAAA</sequence>
<dbReference type="Pfam" id="PF13610">
    <property type="entry name" value="DDE_Tnp_IS240"/>
    <property type="match status" value="1"/>
</dbReference>
<dbReference type="InterPro" id="IPR012337">
    <property type="entry name" value="RNaseH-like_sf"/>
</dbReference>
<dbReference type="Proteomes" id="UP000435649">
    <property type="component" value="Unassembled WGS sequence"/>
</dbReference>
<protein>
    <submittedName>
        <fullName evidence="2">DDE-type integrase/transposase/recombinase</fullName>
    </submittedName>
</protein>
<dbReference type="InterPro" id="IPR001584">
    <property type="entry name" value="Integrase_cat-core"/>
</dbReference>
<organism evidence="2 3">
    <name type="scientific">Victivallis lenta</name>
    <dbReference type="NCBI Taxonomy" id="2606640"/>
    <lineage>
        <taxon>Bacteria</taxon>
        <taxon>Pseudomonadati</taxon>
        <taxon>Lentisphaerota</taxon>
        <taxon>Lentisphaeria</taxon>
        <taxon>Victivallales</taxon>
        <taxon>Victivallaceae</taxon>
        <taxon>Victivallis</taxon>
    </lineage>
</organism>
<feature type="domain" description="Integrase catalytic" evidence="1">
    <location>
        <begin position="323"/>
        <end position="497"/>
    </location>
</feature>
<dbReference type="PROSITE" id="PS50994">
    <property type="entry name" value="INTEGRASE"/>
    <property type="match status" value="1"/>
</dbReference>
<evidence type="ECO:0000313" key="3">
    <source>
        <dbReference type="Proteomes" id="UP000435649"/>
    </source>
</evidence>
<reference evidence="2 3" key="1">
    <citation type="submission" date="2019-08" db="EMBL/GenBank/DDBJ databases">
        <title>In-depth cultivation of the pig gut microbiome towards novel bacterial diversity and tailored functional studies.</title>
        <authorList>
            <person name="Wylensek D."/>
            <person name="Hitch T.C.A."/>
            <person name="Clavel T."/>
        </authorList>
    </citation>
    <scope>NUCLEOTIDE SEQUENCE [LARGE SCALE GENOMIC DNA]</scope>
    <source>
        <strain evidence="2 3">BBE-744-WT-12</strain>
    </source>
</reference>
<evidence type="ECO:0000259" key="1">
    <source>
        <dbReference type="PROSITE" id="PS50994"/>
    </source>
</evidence>
<name>A0A844GAP4_9BACT</name>
<dbReference type="SUPFAM" id="SSF53098">
    <property type="entry name" value="Ribonuclease H-like"/>
    <property type="match status" value="1"/>
</dbReference>
<dbReference type="InterPro" id="IPR032874">
    <property type="entry name" value="DDE_dom"/>
</dbReference>
<dbReference type="EMBL" id="VUNS01000036">
    <property type="protein sequence ID" value="MST99448.1"/>
    <property type="molecule type" value="Genomic_DNA"/>
</dbReference>
<keyword evidence="3" id="KW-1185">Reference proteome</keyword>
<proteinExistence type="predicted"/>
<comment type="caution">
    <text evidence="2">The sequence shown here is derived from an EMBL/GenBank/DDBJ whole genome shotgun (WGS) entry which is preliminary data.</text>
</comment>
<accession>A0A844GAP4</accession>
<dbReference type="Pfam" id="PF13683">
    <property type="entry name" value="rve_3"/>
    <property type="match status" value="1"/>
</dbReference>